<name>A0A395QYB3_9PSED</name>
<sequence length="568" mass="59767">MNIKARLWAACFQLLPFLRWGKPAADQLRADLVAGVTVGLVLIPQALAYAQLAGMPPVTGLYAALLPGIVGALFGSSSLLAVGPVALSSLLTFAALQPLAEPGSSLWVSMAIWLAIYSGLIQLAMGALRMGAAANIISNAVIQGFINAAAVIIILSQLPSLLGFAEVAGDNWLLRLRHAWQADADRVLTTALFGGGSILALLLCKQLVPRLPAIVLVCLAGIGLSSAIGFASLGGSIVGHIASGLPSLGLPTGLTLEQHLALLTPAVVIALISFTEAMSSCRTMSRLTRETWNRNQELIGQGLAKIASGASGGFPVSGSFSRTALNAYSGARSAWSTIITSLIVLVCLLGFTDLLHNLPKAVLAAVIIVPVLRLIDIPGLLKLLRTTPKDGAVALITLGVTLATVPNLYWGIIAGILASVVLFLYRYAVPRIIELGVHDSGALRDRQLYGLPAIADDVLGIRMDASLSYLTAPVLESYIRRRIDTLDIRHLLLSATAINQIDSTGLDTLHEIWLLLNSRGIRLYLSGAKLPLRTALHQQGYLALFGEDCLLASDAQAVALLRGDQAPS</sequence>
<dbReference type="InterPro" id="IPR036513">
    <property type="entry name" value="STAS_dom_sf"/>
</dbReference>
<feature type="transmembrane region" description="Helical" evidence="5">
    <location>
        <begin position="184"/>
        <end position="204"/>
    </location>
</feature>
<evidence type="ECO:0000256" key="2">
    <source>
        <dbReference type="ARBA" id="ARBA00022692"/>
    </source>
</evidence>
<dbReference type="PANTHER" id="PTHR11814">
    <property type="entry name" value="SULFATE TRANSPORTER"/>
    <property type="match status" value="1"/>
</dbReference>
<accession>A0A395QYB3</accession>
<reference evidence="7 8" key="1">
    <citation type="journal article" date="2018" name="Syst. Appl. Microbiol.">
        <title>Pseudomonas gallaeciensis sp. nov., isolated from crude-oil-contaminated intertidal sand samples after the Prestige oil spill.</title>
        <authorList>
            <person name="Mulet M."/>
            <person name="Sanchez D."/>
            <person name="Rodriguez A.C."/>
            <person name="Nogales B."/>
            <person name="Bosch R."/>
            <person name="Busquets A."/>
            <person name="Gomila M."/>
            <person name="Lalucat J."/>
            <person name="Garcia-Valdes E."/>
        </authorList>
    </citation>
    <scope>NUCLEOTIDE SEQUENCE [LARGE SCALE GENOMIC DNA]</scope>
    <source>
        <strain evidence="7 8">V113</strain>
    </source>
</reference>
<evidence type="ECO:0000256" key="4">
    <source>
        <dbReference type="ARBA" id="ARBA00023136"/>
    </source>
</evidence>
<dbReference type="InterPro" id="IPR002645">
    <property type="entry name" value="STAS_dom"/>
</dbReference>
<dbReference type="Pfam" id="PF01740">
    <property type="entry name" value="STAS"/>
    <property type="match status" value="1"/>
</dbReference>
<feature type="domain" description="STAS" evidence="6">
    <location>
        <begin position="456"/>
        <end position="561"/>
    </location>
</feature>
<dbReference type="SUPFAM" id="SSF52091">
    <property type="entry name" value="SpoIIaa-like"/>
    <property type="match status" value="1"/>
</dbReference>
<keyword evidence="4 5" id="KW-0472">Membrane</keyword>
<dbReference type="InterPro" id="IPR001902">
    <property type="entry name" value="SLC26A/SulP_fam"/>
</dbReference>
<dbReference type="OrthoDB" id="9769739at2"/>
<dbReference type="CDD" id="cd07042">
    <property type="entry name" value="STAS_SulP_like_sulfate_transporter"/>
    <property type="match status" value="1"/>
</dbReference>
<dbReference type="Pfam" id="PF00916">
    <property type="entry name" value="Sulfate_transp"/>
    <property type="match status" value="1"/>
</dbReference>
<keyword evidence="3 5" id="KW-1133">Transmembrane helix</keyword>
<feature type="transmembrane region" description="Helical" evidence="5">
    <location>
        <begin position="334"/>
        <end position="355"/>
    </location>
</feature>
<dbReference type="PROSITE" id="PS50801">
    <property type="entry name" value="STAS"/>
    <property type="match status" value="1"/>
</dbReference>
<evidence type="ECO:0000259" key="6">
    <source>
        <dbReference type="PROSITE" id="PS50801"/>
    </source>
</evidence>
<evidence type="ECO:0000256" key="1">
    <source>
        <dbReference type="ARBA" id="ARBA00004141"/>
    </source>
</evidence>
<dbReference type="Gene3D" id="3.30.750.24">
    <property type="entry name" value="STAS domain"/>
    <property type="match status" value="1"/>
</dbReference>
<feature type="transmembrane region" description="Helical" evidence="5">
    <location>
        <begin position="33"/>
        <end position="50"/>
    </location>
</feature>
<dbReference type="Proteomes" id="UP000265411">
    <property type="component" value="Unassembled WGS sequence"/>
</dbReference>
<feature type="transmembrane region" description="Helical" evidence="5">
    <location>
        <begin position="362"/>
        <end position="381"/>
    </location>
</feature>
<proteinExistence type="predicted"/>
<comment type="caution">
    <text evidence="7">The sequence shown here is derived from an EMBL/GenBank/DDBJ whole genome shotgun (WGS) entry which is preliminary data.</text>
</comment>
<evidence type="ECO:0000313" key="8">
    <source>
        <dbReference type="Proteomes" id="UP000265411"/>
    </source>
</evidence>
<dbReference type="EMBL" id="LMAZ01000012">
    <property type="protein sequence ID" value="RGP52489.1"/>
    <property type="molecule type" value="Genomic_DNA"/>
</dbReference>
<evidence type="ECO:0000256" key="5">
    <source>
        <dbReference type="SAM" id="Phobius"/>
    </source>
</evidence>
<evidence type="ECO:0000256" key="3">
    <source>
        <dbReference type="ARBA" id="ARBA00022989"/>
    </source>
</evidence>
<keyword evidence="8" id="KW-1185">Reference proteome</keyword>
<gene>
    <name evidence="7" type="ORF">ASB58_19170</name>
</gene>
<dbReference type="AlphaFoldDB" id="A0A395QYB3"/>
<organism evidence="7 8">
    <name type="scientific">Pseudomonas abyssi</name>
    <dbReference type="NCBI Taxonomy" id="170540"/>
    <lineage>
        <taxon>Bacteria</taxon>
        <taxon>Pseudomonadati</taxon>
        <taxon>Pseudomonadota</taxon>
        <taxon>Gammaproteobacteria</taxon>
        <taxon>Pseudomonadales</taxon>
        <taxon>Pseudomonadaceae</taxon>
        <taxon>Pseudomonas</taxon>
    </lineage>
</organism>
<feature type="transmembrane region" description="Helical" evidence="5">
    <location>
        <begin position="62"/>
        <end position="86"/>
    </location>
</feature>
<dbReference type="GO" id="GO:0055085">
    <property type="term" value="P:transmembrane transport"/>
    <property type="evidence" value="ECO:0007669"/>
    <property type="project" value="InterPro"/>
</dbReference>
<feature type="transmembrane region" description="Helical" evidence="5">
    <location>
        <begin position="140"/>
        <end position="164"/>
    </location>
</feature>
<comment type="subcellular location">
    <subcellularLocation>
        <location evidence="1">Membrane</location>
        <topology evidence="1">Multi-pass membrane protein</topology>
    </subcellularLocation>
</comment>
<feature type="transmembrane region" description="Helical" evidence="5">
    <location>
        <begin position="211"/>
        <end position="238"/>
    </location>
</feature>
<protein>
    <submittedName>
        <fullName evidence="7">Sulfate transporter</fullName>
    </submittedName>
</protein>
<dbReference type="GO" id="GO:0016020">
    <property type="term" value="C:membrane"/>
    <property type="evidence" value="ECO:0007669"/>
    <property type="project" value="UniProtKB-SubCell"/>
</dbReference>
<feature type="transmembrane region" description="Helical" evidence="5">
    <location>
        <begin position="258"/>
        <end position="277"/>
    </location>
</feature>
<dbReference type="InterPro" id="IPR011547">
    <property type="entry name" value="SLC26A/SulP_dom"/>
</dbReference>
<feature type="transmembrane region" description="Helical" evidence="5">
    <location>
        <begin position="106"/>
        <end position="128"/>
    </location>
</feature>
<evidence type="ECO:0000313" key="7">
    <source>
        <dbReference type="EMBL" id="RGP52489.1"/>
    </source>
</evidence>
<dbReference type="RefSeq" id="WP_118132033.1">
    <property type="nucleotide sequence ID" value="NZ_LMAZ01000012.1"/>
</dbReference>
<keyword evidence="2 5" id="KW-0812">Transmembrane</keyword>